<evidence type="ECO:0000256" key="1">
    <source>
        <dbReference type="SAM" id="Phobius"/>
    </source>
</evidence>
<protein>
    <submittedName>
        <fullName evidence="2">Uncharacterized protein</fullName>
    </submittedName>
</protein>
<dbReference type="Proteomes" id="UP000824261">
    <property type="component" value="Unassembled WGS sequence"/>
</dbReference>
<reference evidence="2" key="2">
    <citation type="journal article" date="2021" name="PeerJ">
        <title>Extensive microbial diversity within the chicken gut microbiome revealed by metagenomics and culture.</title>
        <authorList>
            <person name="Gilroy R."/>
            <person name="Ravi A."/>
            <person name="Getino M."/>
            <person name="Pursley I."/>
            <person name="Horton D.L."/>
            <person name="Alikhan N.F."/>
            <person name="Baker D."/>
            <person name="Gharbi K."/>
            <person name="Hall N."/>
            <person name="Watson M."/>
            <person name="Adriaenssens E.M."/>
            <person name="Foster-Nyarko E."/>
            <person name="Jarju S."/>
            <person name="Secka A."/>
            <person name="Antonio M."/>
            <person name="Oren A."/>
            <person name="Chaudhuri R.R."/>
            <person name="La Ragione R."/>
            <person name="Hildebrand F."/>
            <person name="Pallen M.J."/>
        </authorList>
    </citation>
    <scope>NUCLEOTIDE SEQUENCE</scope>
    <source>
        <strain evidence="2">ChiGjej1B1-2707</strain>
    </source>
</reference>
<feature type="transmembrane region" description="Helical" evidence="1">
    <location>
        <begin position="20"/>
        <end position="40"/>
    </location>
</feature>
<evidence type="ECO:0000313" key="3">
    <source>
        <dbReference type="Proteomes" id="UP000824261"/>
    </source>
</evidence>
<name>A0A9D0ZZX9_9ACTN</name>
<keyword evidence="1" id="KW-0812">Transmembrane</keyword>
<sequence length="59" mass="6612">MRLFRTVSPREPKGGQTHTVEIVIFVLIAVVLGLFVYTVGVPAIEGFWQDVIDRIGTIR</sequence>
<comment type="caution">
    <text evidence="2">The sequence shown here is derived from an EMBL/GenBank/DDBJ whole genome shotgun (WGS) entry which is preliminary data.</text>
</comment>
<accession>A0A9D0ZZX9</accession>
<proteinExistence type="predicted"/>
<organism evidence="2 3">
    <name type="scientific">Candidatus Aveggerthella stercoripullorum</name>
    <dbReference type="NCBI Taxonomy" id="2840688"/>
    <lineage>
        <taxon>Bacteria</taxon>
        <taxon>Bacillati</taxon>
        <taxon>Actinomycetota</taxon>
        <taxon>Coriobacteriia</taxon>
        <taxon>Eggerthellales</taxon>
        <taxon>Eggerthellaceae</taxon>
        <taxon>Eggerthellaceae incertae sedis</taxon>
        <taxon>Candidatus Aveggerthella</taxon>
    </lineage>
</organism>
<keyword evidence="1" id="KW-0472">Membrane</keyword>
<keyword evidence="1" id="KW-1133">Transmembrane helix</keyword>
<gene>
    <name evidence="2" type="ORF">IAA69_04010</name>
</gene>
<evidence type="ECO:0000313" key="2">
    <source>
        <dbReference type="EMBL" id="HIR01407.1"/>
    </source>
</evidence>
<reference evidence="2" key="1">
    <citation type="submission" date="2020-10" db="EMBL/GenBank/DDBJ databases">
        <authorList>
            <person name="Gilroy R."/>
        </authorList>
    </citation>
    <scope>NUCLEOTIDE SEQUENCE</scope>
    <source>
        <strain evidence="2">ChiGjej1B1-2707</strain>
    </source>
</reference>
<dbReference type="AlphaFoldDB" id="A0A9D0ZZX9"/>
<dbReference type="EMBL" id="DVGB01000047">
    <property type="protein sequence ID" value="HIR01407.1"/>
    <property type="molecule type" value="Genomic_DNA"/>
</dbReference>